<dbReference type="InterPro" id="IPR036390">
    <property type="entry name" value="WH_DNA-bd_sf"/>
</dbReference>
<evidence type="ECO:0000313" key="4">
    <source>
        <dbReference type="Proteomes" id="UP000538929"/>
    </source>
</evidence>
<dbReference type="GO" id="GO:0003700">
    <property type="term" value="F:DNA-binding transcription factor activity"/>
    <property type="evidence" value="ECO:0007669"/>
    <property type="project" value="InterPro"/>
</dbReference>
<gene>
    <name evidence="3" type="ORF">FNQ90_17265</name>
</gene>
<dbReference type="CDD" id="cd00090">
    <property type="entry name" value="HTH_ARSR"/>
    <property type="match status" value="1"/>
</dbReference>
<evidence type="ECO:0000256" key="1">
    <source>
        <dbReference type="SAM" id="MobiDB-lite"/>
    </source>
</evidence>
<feature type="region of interest" description="Disordered" evidence="1">
    <location>
        <begin position="198"/>
        <end position="221"/>
    </location>
</feature>
<name>A0A7W3TFI0_9ACTN</name>
<dbReference type="EMBL" id="VKHT01000615">
    <property type="protein sequence ID" value="MBB0245807.1"/>
    <property type="molecule type" value="Genomic_DNA"/>
</dbReference>
<feature type="domain" description="HTH arsR-type" evidence="2">
    <location>
        <begin position="25"/>
        <end position="114"/>
    </location>
</feature>
<dbReference type="InterPro" id="IPR001845">
    <property type="entry name" value="HTH_ArsR_DNA-bd_dom"/>
</dbReference>
<feature type="compositionally biased region" description="Pro residues" evidence="1">
    <location>
        <begin position="1"/>
        <end position="11"/>
    </location>
</feature>
<evidence type="ECO:0000313" key="3">
    <source>
        <dbReference type="EMBL" id="MBB0245807.1"/>
    </source>
</evidence>
<dbReference type="Pfam" id="PF12840">
    <property type="entry name" value="HTH_20"/>
    <property type="match status" value="1"/>
</dbReference>
<dbReference type="Gene3D" id="1.10.10.10">
    <property type="entry name" value="Winged helix-like DNA-binding domain superfamily/Winged helix DNA-binding domain"/>
    <property type="match status" value="1"/>
</dbReference>
<feature type="compositionally biased region" description="Low complexity" evidence="1">
    <location>
        <begin position="209"/>
        <end position="221"/>
    </location>
</feature>
<evidence type="ECO:0000259" key="2">
    <source>
        <dbReference type="SMART" id="SM00418"/>
    </source>
</evidence>
<comment type="caution">
    <text evidence="3">The sequence shown here is derived from an EMBL/GenBank/DDBJ whole genome shotgun (WGS) entry which is preliminary data.</text>
</comment>
<dbReference type="Proteomes" id="UP000538929">
    <property type="component" value="Unassembled WGS sequence"/>
</dbReference>
<proteinExistence type="predicted"/>
<organism evidence="3 4">
    <name type="scientific">Streptomyces alkaliphilus</name>
    <dbReference type="NCBI Taxonomy" id="1472722"/>
    <lineage>
        <taxon>Bacteria</taxon>
        <taxon>Bacillati</taxon>
        <taxon>Actinomycetota</taxon>
        <taxon>Actinomycetes</taxon>
        <taxon>Kitasatosporales</taxon>
        <taxon>Streptomycetaceae</taxon>
        <taxon>Streptomyces</taxon>
    </lineage>
</organism>
<dbReference type="RefSeq" id="WP_182607242.1">
    <property type="nucleotide sequence ID" value="NZ_VKHT01000615.1"/>
</dbReference>
<protein>
    <submittedName>
        <fullName evidence="3">Helix-turn-helix domain-containing protein</fullName>
    </submittedName>
</protein>
<dbReference type="SMART" id="SM00418">
    <property type="entry name" value="HTH_ARSR"/>
    <property type="match status" value="1"/>
</dbReference>
<dbReference type="InterPro" id="IPR036388">
    <property type="entry name" value="WH-like_DNA-bd_sf"/>
</dbReference>
<dbReference type="InterPro" id="IPR011991">
    <property type="entry name" value="ArsR-like_HTH"/>
</dbReference>
<dbReference type="SUPFAM" id="SSF46785">
    <property type="entry name" value="Winged helix' DNA-binding domain"/>
    <property type="match status" value="1"/>
</dbReference>
<accession>A0A7W3TFI0</accession>
<sequence>MLPEESPPPTGHDPRPSDTVVLDASGLRALTHPVRVRLIGLLRTDGPSTATRLADRLDLNSGATSYHLRQLAAAGFVEEDPDRPGGRERWWRAVHRFTRFDDPEPVEREPAAALAYLQSVAAAHASQAQQAFAHLPTSPAPWRHALGLGDVRLRLTPEEASRLGAEIREVLSRYPLDDPDAERPPGTEPVSVVVHVLPLPEEPAPPTDTPTDPTASGEGNP</sequence>
<keyword evidence="4" id="KW-1185">Reference proteome</keyword>
<dbReference type="AlphaFoldDB" id="A0A7W3TFI0"/>
<reference evidence="4" key="1">
    <citation type="submission" date="2019-10" db="EMBL/GenBank/DDBJ databases">
        <title>Streptomyces sp. nov., a novel actinobacterium isolated from alkaline environment.</title>
        <authorList>
            <person name="Golinska P."/>
        </authorList>
    </citation>
    <scope>NUCLEOTIDE SEQUENCE [LARGE SCALE GENOMIC DNA]</scope>
    <source>
        <strain evidence="4">DSM 42118</strain>
    </source>
</reference>
<feature type="region of interest" description="Disordered" evidence="1">
    <location>
        <begin position="1"/>
        <end position="20"/>
    </location>
</feature>